<evidence type="ECO:0000313" key="2">
    <source>
        <dbReference type="EMBL" id="VDM79902.1"/>
    </source>
</evidence>
<evidence type="ECO:0000313" key="3">
    <source>
        <dbReference type="Proteomes" id="UP000270094"/>
    </source>
</evidence>
<dbReference type="AlphaFoldDB" id="A0A3P7LL93"/>
<keyword evidence="1" id="KW-0472">Membrane</keyword>
<dbReference type="Gene3D" id="1.20.1070.10">
    <property type="entry name" value="Rhodopsin 7-helix transmembrane proteins"/>
    <property type="match status" value="1"/>
</dbReference>
<name>A0A3P7LL93_STRVU</name>
<feature type="non-terminal residue" evidence="2">
    <location>
        <position position="139"/>
    </location>
</feature>
<dbReference type="Proteomes" id="UP000270094">
    <property type="component" value="Unassembled WGS sequence"/>
</dbReference>
<evidence type="ECO:0000256" key="1">
    <source>
        <dbReference type="SAM" id="Phobius"/>
    </source>
</evidence>
<organism evidence="2 3">
    <name type="scientific">Strongylus vulgaris</name>
    <name type="common">Blood worm</name>
    <dbReference type="NCBI Taxonomy" id="40348"/>
    <lineage>
        <taxon>Eukaryota</taxon>
        <taxon>Metazoa</taxon>
        <taxon>Ecdysozoa</taxon>
        <taxon>Nematoda</taxon>
        <taxon>Chromadorea</taxon>
        <taxon>Rhabditida</taxon>
        <taxon>Rhabditina</taxon>
        <taxon>Rhabditomorpha</taxon>
        <taxon>Strongyloidea</taxon>
        <taxon>Strongylidae</taxon>
        <taxon>Strongylus</taxon>
    </lineage>
</organism>
<keyword evidence="1" id="KW-1133">Transmembrane helix</keyword>
<dbReference type="OrthoDB" id="5824413at2759"/>
<evidence type="ECO:0008006" key="4">
    <source>
        <dbReference type="Google" id="ProtNLM"/>
    </source>
</evidence>
<accession>A0A3P7LL93</accession>
<feature type="transmembrane region" description="Helical" evidence="1">
    <location>
        <begin position="44"/>
        <end position="64"/>
    </location>
</feature>
<gene>
    <name evidence="2" type="ORF">SVUK_LOCUS14900</name>
</gene>
<proteinExistence type="predicted"/>
<keyword evidence="1" id="KW-0812">Transmembrane</keyword>
<sequence>MIALATPNTLGHWGYLSSSLAFTIFRVGIFMSRSFARKTIGIKILLILSWLVPFVITFGTTALGCYKRYNRFALAYTFDCSNCDNLFLGFSYNTFNSWSGQVIPFVMIVAYALLLIDIHRNYRSLSRVGQLESLSDARL</sequence>
<protein>
    <recommendedName>
        <fullName evidence="4">G-protein coupled receptors family 1 profile domain-containing protein</fullName>
    </recommendedName>
</protein>
<reference evidence="2 3" key="1">
    <citation type="submission" date="2018-11" db="EMBL/GenBank/DDBJ databases">
        <authorList>
            <consortium name="Pathogen Informatics"/>
        </authorList>
    </citation>
    <scope>NUCLEOTIDE SEQUENCE [LARGE SCALE GENOMIC DNA]</scope>
</reference>
<keyword evidence="3" id="KW-1185">Reference proteome</keyword>
<feature type="transmembrane region" description="Helical" evidence="1">
    <location>
        <begin position="98"/>
        <end position="118"/>
    </location>
</feature>
<feature type="transmembrane region" description="Helical" evidence="1">
    <location>
        <begin position="12"/>
        <end position="32"/>
    </location>
</feature>
<dbReference type="EMBL" id="UYYB01106740">
    <property type="protein sequence ID" value="VDM79902.1"/>
    <property type="molecule type" value="Genomic_DNA"/>
</dbReference>